<feature type="compositionally biased region" description="Polar residues" evidence="1">
    <location>
        <begin position="1"/>
        <end position="10"/>
    </location>
</feature>
<feature type="compositionally biased region" description="Basic residues" evidence="1">
    <location>
        <begin position="41"/>
        <end position="51"/>
    </location>
</feature>
<proteinExistence type="predicted"/>
<dbReference type="EMBL" id="HBUE01331600">
    <property type="protein sequence ID" value="CAG6593606.1"/>
    <property type="molecule type" value="Transcribed_RNA"/>
</dbReference>
<dbReference type="EMBL" id="HBUE01224887">
    <property type="protein sequence ID" value="CAG6541533.1"/>
    <property type="molecule type" value="Transcribed_RNA"/>
</dbReference>
<organism evidence="2">
    <name type="scientific">Culex pipiens</name>
    <name type="common">House mosquito</name>
    <dbReference type="NCBI Taxonomy" id="7175"/>
    <lineage>
        <taxon>Eukaryota</taxon>
        <taxon>Metazoa</taxon>
        <taxon>Ecdysozoa</taxon>
        <taxon>Arthropoda</taxon>
        <taxon>Hexapoda</taxon>
        <taxon>Insecta</taxon>
        <taxon>Pterygota</taxon>
        <taxon>Neoptera</taxon>
        <taxon>Endopterygota</taxon>
        <taxon>Diptera</taxon>
        <taxon>Nematocera</taxon>
        <taxon>Culicoidea</taxon>
        <taxon>Culicidae</taxon>
        <taxon>Culicinae</taxon>
        <taxon>Culicini</taxon>
        <taxon>Culex</taxon>
        <taxon>Culex</taxon>
    </lineage>
</organism>
<sequence length="177" mass="20083">MRSRSSTRPTCATRRPFRTCTPVTTPTPKTGTLRCDAGRTSPRRLPKRCSATRRTTGWQTSRSTGIRVCRSRDYPREEASTTNLAVPPRSLPRSRCPPCTHRFRTLAKASTTSVTSSVPPGRTKCCQRLPCTRSAKRHGLQETHWRRNRLPRAIVKSTRATRSGRPRNRRTMATKPR</sequence>
<evidence type="ECO:0000256" key="1">
    <source>
        <dbReference type="SAM" id="MobiDB-lite"/>
    </source>
</evidence>
<reference evidence="2" key="1">
    <citation type="submission" date="2021-05" db="EMBL/GenBank/DDBJ databases">
        <authorList>
            <person name="Alioto T."/>
            <person name="Alioto T."/>
            <person name="Gomez Garrido J."/>
        </authorList>
    </citation>
    <scope>NUCLEOTIDE SEQUENCE</scope>
</reference>
<accession>A0A8D8HVP2</accession>
<evidence type="ECO:0000313" key="2">
    <source>
        <dbReference type="EMBL" id="CAG6541533.1"/>
    </source>
</evidence>
<dbReference type="AlphaFoldDB" id="A0A8D8HVP2"/>
<feature type="region of interest" description="Disordered" evidence="1">
    <location>
        <begin position="157"/>
        <end position="177"/>
    </location>
</feature>
<feature type="region of interest" description="Disordered" evidence="1">
    <location>
        <begin position="1"/>
        <end position="63"/>
    </location>
</feature>
<protein>
    <submittedName>
        <fullName evidence="2">(northern house mosquito) hypothetical protein</fullName>
    </submittedName>
</protein>
<feature type="compositionally biased region" description="Polar residues" evidence="1">
    <location>
        <begin position="52"/>
        <end position="63"/>
    </location>
</feature>
<feature type="compositionally biased region" description="Low complexity" evidence="1">
    <location>
        <begin position="18"/>
        <end position="34"/>
    </location>
</feature>
<feature type="compositionally biased region" description="Basic residues" evidence="1">
    <location>
        <begin position="162"/>
        <end position="177"/>
    </location>
</feature>
<name>A0A8D8HVP2_CULPI</name>